<comment type="catalytic activity">
    <reaction evidence="11">
        <text>Couples ATP hydrolysis with the unwinding of duplex DNA by translocating in the 3'-5' direction.</text>
        <dbReference type="EC" id="5.6.2.4"/>
    </reaction>
</comment>
<keyword evidence="9" id="KW-0234">DNA repair</keyword>
<reference evidence="19 20" key="1">
    <citation type="submission" date="2015-11" db="EMBL/GenBank/DDBJ databases">
        <title>Genomic analysis of 38 Legionella species identifies large and diverse effector repertoires.</title>
        <authorList>
            <person name="Burstein D."/>
            <person name="Amaro F."/>
            <person name="Zusman T."/>
            <person name="Lifshitz Z."/>
            <person name="Cohen O."/>
            <person name="Gilbert J.A."/>
            <person name="Pupko T."/>
            <person name="Shuman H.A."/>
            <person name="Segal G."/>
        </authorList>
    </citation>
    <scope>NUCLEOTIDE SEQUENCE [LARGE SCALE GENOMIC DNA]</scope>
    <source>
        <strain evidence="19 20">ATCC 49751</strain>
    </source>
</reference>
<proteinExistence type="predicted"/>
<evidence type="ECO:0000256" key="16">
    <source>
        <dbReference type="SAM" id="MobiDB-lite"/>
    </source>
</evidence>
<dbReference type="GO" id="GO:0033202">
    <property type="term" value="C:DNA helicase complex"/>
    <property type="evidence" value="ECO:0007669"/>
    <property type="project" value="TreeGrafter"/>
</dbReference>
<dbReference type="GO" id="GO:0043138">
    <property type="term" value="F:3'-5' DNA helicase activity"/>
    <property type="evidence" value="ECO:0007669"/>
    <property type="project" value="UniProtKB-EC"/>
</dbReference>
<gene>
    <name evidence="19" type="ORF">Llan_2038</name>
</gene>
<dbReference type="PROSITE" id="PS51217">
    <property type="entry name" value="UVRD_HELICASE_CTER"/>
    <property type="match status" value="1"/>
</dbReference>
<evidence type="ECO:0000256" key="11">
    <source>
        <dbReference type="ARBA" id="ARBA00034617"/>
    </source>
</evidence>
<feature type="domain" description="UvrD-like helicase C-terminal" evidence="18">
    <location>
        <begin position="497"/>
        <end position="757"/>
    </location>
</feature>
<keyword evidence="3" id="KW-0227">DNA damage</keyword>
<evidence type="ECO:0000256" key="3">
    <source>
        <dbReference type="ARBA" id="ARBA00022763"/>
    </source>
</evidence>
<keyword evidence="1" id="KW-0540">Nuclease</keyword>
<dbReference type="PROSITE" id="PS51198">
    <property type="entry name" value="UVRD_HELICASE_ATP_BIND"/>
    <property type="match status" value="1"/>
</dbReference>
<dbReference type="InterPro" id="IPR014016">
    <property type="entry name" value="UvrD-like_ATP-bd"/>
</dbReference>
<evidence type="ECO:0000256" key="14">
    <source>
        <dbReference type="ARBA" id="ARBA00048988"/>
    </source>
</evidence>
<evidence type="ECO:0000256" key="2">
    <source>
        <dbReference type="ARBA" id="ARBA00022741"/>
    </source>
</evidence>
<dbReference type="InterPro" id="IPR014017">
    <property type="entry name" value="DNA_helicase_UvrD-like_C"/>
</dbReference>
<dbReference type="Gene3D" id="3.90.320.10">
    <property type="match status" value="1"/>
</dbReference>
<evidence type="ECO:0000256" key="8">
    <source>
        <dbReference type="ARBA" id="ARBA00023125"/>
    </source>
</evidence>
<comment type="catalytic activity">
    <reaction evidence="14">
        <text>ATP + H2O = ADP + phosphate + H(+)</text>
        <dbReference type="Rhea" id="RHEA:13065"/>
        <dbReference type="ChEBI" id="CHEBI:15377"/>
        <dbReference type="ChEBI" id="CHEBI:15378"/>
        <dbReference type="ChEBI" id="CHEBI:30616"/>
        <dbReference type="ChEBI" id="CHEBI:43474"/>
        <dbReference type="ChEBI" id="CHEBI:456216"/>
        <dbReference type="EC" id="5.6.2.4"/>
    </reaction>
</comment>
<dbReference type="PANTHER" id="PTHR11070:SF2">
    <property type="entry name" value="ATP-DEPENDENT DNA HELICASE SRS2"/>
    <property type="match status" value="1"/>
</dbReference>
<evidence type="ECO:0000256" key="5">
    <source>
        <dbReference type="ARBA" id="ARBA00022806"/>
    </source>
</evidence>
<keyword evidence="6" id="KW-0269">Exonuclease</keyword>
<dbReference type="InterPro" id="IPR011335">
    <property type="entry name" value="Restrct_endonuc-II-like"/>
</dbReference>
<feature type="region of interest" description="Disordered" evidence="16">
    <location>
        <begin position="1"/>
        <end position="20"/>
    </location>
</feature>
<dbReference type="PATRIC" id="fig|45067.4.peg.2139"/>
<dbReference type="Proteomes" id="UP000054869">
    <property type="component" value="Unassembled WGS sequence"/>
</dbReference>
<evidence type="ECO:0000256" key="10">
    <source>
        <dbReference type="ARBA" id="ARBA00023235"/>
    </source>
</evidence>
<dbReference type="Pfam" id="PF12705">
    <property type="entry name" value="PDDEXK_1"/>
    <property type="match status" value="1"/>
</dbReference>
<dbReference type="InterPro" id="IPR000212">
    <property type="entry name" value="DNA_helicase_UvrD/REP"/>
</dbReference>
<organism evidence="19 20">
    <name type="scientific">Legionella lansingensis</name>
    <dbReference type="NCBI Taxonomy" id="45067"/>
    <lineage>
        <taxon>Bacteria</taxon>
        <taxon>Pseudomonadati</taxon>
        <taxon>Pseudomonadota</taxon>
        <taxon>Gammaproteobacteria</taxon>
        <taxon>Legionellales</taxon>
        <taxon>Legionellaceae</taxon>
        <taxon>Legionella</taxon>
    </lineage>
</organism>
<comment type="caution">
    <text evidence="19">The sequence shown here is derived from an EMBL/GenBank/DDBJ whole genome shotgun (WGS) entry which is preliminary data.</text>
</comment>
<dbReference type="InterPro" id="IPR038726">
    <property type="entry name" value="PDDEXK_AddAB-type"/>
</dbReference>
<keyword evidence="20" id="KW-1185">Reference proteome</keyword>
<dbReference type="AlphaFoldDB" id="A0A0W0VIN5"/>
<keyword evidence="8" id="KW-0238">DNA-binding</keyword>
<dbReference type="GO" id="GO:0000725">
    <property type="term" value="P:recombinational repair"/>
    <property type="evidence" value="ECO:0007669"/>
    <property type="project" value="TreeGrafter"/>
</dbReference>
<evidence type="ECO:0000256" key="7">
    <source>
        <dbReference type="ARBA" id="ARBA00022840"/>
    </source>
</evidence>
<evidence type="ECO:0000256" key="9">
    <source>
        <dbReference type="ARBA" id="ARBA00023204"/>
    </source>
</evidence>
<feature type="binding site" evidence="15">
    <location>
        <begin position="22"/>
        <end position="29"/>
    </location>
    <ligand>
        <name>ATP</name>
        <dbReference type="ChEBI" id="CHEBI:30616"/>
    </ligand>
</feature>
<dbReference type="GO" id="GO:0003677">
    <property type="term" value="F:DNA binding"/>
    <property type="evidence" value="ECO:0007669"/>
    <property type="project" value="UniProtKB-KW"/>
</dbReference>
<evidence type="ECO:0000256" key="13">
    <source>
        <dbReference type="ARBA" id="ARBA00034923"/>
    </source>
</evidence>
<feature type="compositionally biased region" description="Basic and acidic residues" evidence="16">
    <location>
        <begin position="1"/>
        <end position="16"/>
    </location>
</feature>
<dbReference type="Gene3D" id="1.10.486.10">
    <property type="entry name" value="PCRA, domain 4"/>
    <property type="match status" value="1"/>
</dbReference>
<dbReference type="OrthoDB" id="9810135at2"/>
<accession>A0A0W0VIN5</accession>
<dbReference type="Pfam" id="PF13361">
    <property type="entry name" value="UvrD_C"/>
    <property type="match status" value="1"/>
</dbReference>
<feature type="domain" description="UvrD-like helicase ATP-binding" evidence="17">
    <location>
        <begin position="1"/>
        <end position="485"/>
    </location>
</feature>
<protein>
    <recommendedName>
        <fullName evidence="12">DNA 3'-5' helicase</fullName>
        <ecNumber evidence="12">5.6.2.4</ecNumber>
    </recommendedName>
    <alternativeName>
        <fullName evidence="13">DNA 3'-5' helicase II</fullName>
    </alternativeName>
</protein>
<name>A0A0W0VIN5_9GAMM</name>
<dbReference type="GO" id="GO:0005524">
    <property type="term" value="F:ATP binding"/>
    <property type="evidence" value="ECO:0007669"/>
    <property type="project" value="UniProtKB-UniRule"/>
</dbReference>
<dbReference type="EC" id="5.6.2.4" evidence="12"/>
<evidence type="ECO:0000256" key="4">
    <source>
        <dbReference type="ARBA" id="ARBA00022801"/>
    </source>
</evidence>
<dbReference type="STRING" id="45067.Llan_2038"/>
<keyword evidence="5 15" id="KW-0347">Helicase</keyword>
<evidence type="ECO:0000256" key="12">
    <source>
        <dbReference type="ARBA" id="ARBA00034808"/>
    </source>
</evidence>
<dbReference type="PANTHER" id="PTHR11070">
    <property type="entry name" value="UVRD / RECB / PCRA DNA HELICASE FAMILY MEMBER"/>
    <property type="match status" value="1"/>
</dbReference>
<keyword evidence="10" id="KW-0413">Isomerase</keyword>
<dbReference type="SUPFAM" id="SSF52540">
    <property type="entry name" value="P-loop containing nucleoside triphosphate hydrolases"/>
    <property type="match status" value="1"/>
</dbReference>
<dbReference type="GO" id="GO:0005829">
    <property type="term" value="C:cytosol"/>
    <property type="evidence" value="ECO:0007669"/>
    <property type="project" value="TreeGrafter"/>
</dbReference>
<dbReference type="EMBL" id="LNYI01000047">
    <property type="protein sequence ID" value="KTD19967.1"/>
    <property type="molecule type" value="Genomic_DNA"/>
</dbReference>
<keyword evidence="7 15" id="KW-0067">ATP-binding</keyword>
<evidence type="ECO:0000259" key="17">
    <source>
        <dbReference type="PROSITE" id="PS51198"/>
    </source>
</evidence>
<dbReference type="RefSeq" id="WP_028373939.1">
    <property type="nucleotide sequence ID" value="NZ_CAAAJD010000057.1"/>
</dbReference>
<dbReference type="Gene3D" id="3.40.50.300">
    <property type="entry name" value="P-loop containing nucleotide triphosphate hydrolases"/>
    <property type="match status" value="4"/>
</dbReference>
<evidence type="ECO:0000313" key="20">
    <source>
        <dbReference type="Proteomes" id="UP000054869"/>
    </source>
</evidence>
<evidence type="ECO:0000259" key="18">
    <source>
        <dbReference type="PROSITE" id="PS51217"/>
    </source>
</evidence>
<sequence length="1080" mass="124400">MLQDSKQREQATDPRRSFIVQAPAGSGKTELLTQRYLRLLATVNVPEEIVALTFTRKAASEMRERILLALKRAADGYTPTSSHQQQTHDYAIQALARCEQLGWQLLIQPARLRIMTIDALCQAINQAIPLQDKQIPYAQVTEKPESHYQAAARSCFEYALTDANFHQPLKILLGHLDNRQDNLLDLLSDLLAKRDQWLASLYIARDQSQATFEQMLSIIEQHELTRFKNTVPFAWRTELCALARQMAEIEANPQSPRYVLRDWLNFDALNRLQAIGLASLLLTAEDELRKKFDHWVGLKRGICEDKLYDKLKSESSELLTKLNEQPDFLAALLKIKDLPLPHYDPEQWATLQALFSLLPLLVGHLHLRFNEYNEVDFTAVSQQALFALGEEDEPTDLALYFDSRINHLLIDEFQDTSISQFHLLTKLVCGWQPDDGRTLFVVGDPMQSIYRFRQAEVGLFLKAKQQGIGPVRLTSLELCCNFRSTATIVDWINQQFHSIFPKLDNIESGAISFHTSVNVLPACENSCVEAYQFSNRLAEAEAVAKLAAHELKKYPQDQIAILVRSRTQLTEITRTLRAQQIPFQGMEIDLLSKLPHLRDLWSLTQALLLPGNRLAWLALLRSPFCGLSLSELHAIANFNKKKSILYALDHLEKLPLTDESRMRLQFVHTILHNALARRHYQSLVDWVCETFRELHGEKILDAVQQADLEQFWLLLERFANKGQYPNLEELNSEFSQLYSKRTNPSRLQVMTIHKSKGLEFDCVILPGLSAKSQTADNPLLRWLKFPSSENDLLLVSPIKASHREHCLLYNYLAKIDAEKSHYELQRLLYVAITRTKKRLYLFDYTERETVGSFRRLLNQEFSSAADKSENEAAKETLPPLYKLPNHFYSQQETLSTVINKTTLIPFLNHARQIGVVAHELLQWICDYHPQNDQALPWSMVTNHLRMLGFAQDELDETLKLLKNQIATLFRDPKGQWLIQAHTEEANEYALLVTEQGEVKTRVVDRTFIYNGQRWIIDFKTGSDEEDAQDAHRKQVHEYAYLFASNSNLPIRCGLYYLATGKWLEWDYSQEATTRFESSPI</sequence>
<dbReference type="SUPFAM" id="SSF52980">
    <property type="entry name" value="Restriction endonuclease-like"/>
    <property type="match status" value="1"/>
</dbReference>
<evidence type="ECO:0000256" key="1">
    <source>
        <dbReference type="ARBA" id="ARBA00022722"/>
    </source>
</evidence>
<dbReference type="InterPro" id="IPR011604">
    <property type="entry name" value="PDDEXK-like_dom_sf"/>
</dbReference>
<dbReference type="InterPro" id="IPR027417">
    <property type="entry name" value="P-loop_NTPase"/>
</dbReference>
<dbReference type="GO" id="GO:0004527">
    <property type="term" value="F:exonuclease activity"/>
    <property type="evidence" value="ECO:0007669"/>
    <property type="project" value="UniProtKB-KW"/>
</dbReference>
<keyword evidence="4 15" id="KW-0378">Hydrolase</keyword>
<evidence type="ECO:0000313" key="19">
    <source>
        <dbReference type="EMBL" id="KTD19967.1"/>
    </source>
</evidence>
<dbReference type="Pfam" id="PF00580">
    <property type="entry name" value="UvrD-helicase"/>
    <property type="match status" value="1"/>
</dbReference>
<evidence type="ECO:0000256" key="15">
    <source>
        <dbReference type="PROSITE-ProRule" id="PRU00560"/>
    </source>
</evidence>
<keyword evidence="2 15" id="KW-0547">Nucleotide-binding</keyword>
<dbReference type="eggNOG" id="COG1074">
    <property type="taxonomic scope" value="Bacteria"/>
</dbReference>
<evidence type="ECO:0000256" key="6">
    <source>
        <dbReference type="ARBA" id="ARBA00022839"/>
    </source>
</evidence>